<sequence length="2195" mass="246567">MAEDAVRNKIFEYKANSNLVLTADRDSRRRGEEGTGEVESLHGRMKGQKMGDRLDKGNKPELEERKKKSQAKRERKATGEEQERNKRSRMQKVFVAGKGSTVLTETEELDSINYRPKTKQSRIAYEEVLSTMVASLGDQPQDVLRGAADEVLAWLKDESLTDHKRQEGVEEILGKMRPERFHKLVSLGKSITDFSAEGEDDKDKDKEEMDQDDDHEKLDEEMGVAVVFDDDDDKDEDSELDEVQSGEEDEDEGEEMGVDARKGRSLRGEEGEEEGEEEDVDELSVQDVDAHWLQRGLNKFYGDADISAKLAEDVLNVLMLTDERDVENKLVVLLEYDKFPFIKVLLKNRAKVLYCTRLKGAQSAEDKQAIQEEMMADDAGGGPQILEALLKTDSASSWNQDKLADFGKKTRKEARALVKGGGGGGGAAGGGGDGDEMDADEAFAPATSADVKAQTIVDLEAMEFTEGGHLMTNKRCDLHSKSWRAQKKGYEEVHVPAVKHIPVEGEKLIPIEDLPKWAQPAFKGMEKLNRIQSKMQEAALLSPENLLLCAPTGAGKTNVALMTMLHEIGQHRKEDGTIDVDSFKIVYVAPMKALVQEVVGNFGKRLQSYGVTVKELSGDQSLSRQQIQETQVIVTTPEKWDIITRKAGDRTYTQLVRLVIIDEIHLLHDNRGPVLESLVARTIRQIEATQEMVRIVGLSATLPNYEDVATFLNVNPEKGLFYFDNSYRPVPLQQQYIGVTEKKAIKRFQLMNEICYEKVMAQAGRNQVLIFVHSRAETAKTAKALRDMTVDRDTVTSFMKEDSASAEILKEMAAEAKNEDLKDVLGYSFAIHHAGLPKGDRQLVEDLFQDKHIQVLVSTATLAWGVNLPAHTVILKGTQMYSPEKGKWVELSPLDILQMMGRAGRPQYDSEGEAIVITQHSELQYYLSLNNQQLPIESQYVSKLADNLNAEIVQGTVQSVAEAAQWLGYTYLYVRMMQNPGVYRVPPDQLDNDPVLLQFRVDLVHTAATILDKTNLIKYDRSGKTFQPTPLGRVASYFYVTHQTMARYNEYLKPTMSDIEIFRLFSLSGEFSHIVVKDEEKLELGRLASRVPIPIKESVDEPTAKVNALLQAFISQLKLEGYALVSDMTYVQQSAARLCRALFEVALKRGWAALAEKTLDLCKMVERRCWLSQSPLRQFRLLPEVIVRKLERKEIAWDRYYDLKPADLGELVKLPRMGKTLHRLVHQFPRVELAASVQPITRALLRVELTITPDFLFDQKVHDYAVLFWILVEDVDGEKILHHEPFLLKQQYADKEHMVSFTVPIKDPLPPNYFIKVISDRWMHSEAVLPVSFRNLILPAKYPPHSELLDLQPLPVSALKNPAFEKVYSEKGIQFFNAIQTQVFQELHDGDANVLVCAPTGSGKTACAELALMRLFTTNPTARAVYIAPKAEIASLRFRGWSKSIGEGLGKTVVELTGEAAADLKLLERGRVIVATAQHWDALSRRWKQRKNVQDVALLIADELHLLGGPEGPTLEVVVSRMRYISSQLEKKCRIVGLSASLANAKDVGDWIGATAHSLVSFRPDVRPVPLEIKLHGFDVNHFGSRMLAMAKPAYNYVAPRTTSRPSCSSPPRKQSQLTAIDMVTYAAADGEPNRFLTVAEEEIAPVVETVREAALQQTLGHGVGFVHQGMLEADRKRVEGLYRDGIIKVLVVPFGMCWSLDLSASLVVVMGTESYDGREHKYVDYPVTDLLHMTGLASRPLLDSSGRGVLLCHTPKREYIRKLLYDPLPIESHLDHVMAEHMNAEVVTKTIENKQDAVDYLTWTFYYRRLTQNPNYYDMGGSSHRHLSDHLSELVERVVGDLEEARAVSVEDDMNLSALNLGMIAAYYYLQYTTIELFANSVTAKTKLRGLLDIVASASEFNELPVRQQEEKALKMLAHHLPQKLPNEWQFSDTNAKAHVLLQSHFSRTALSTDLRADQKVVLLDSVRLLQAVVDVISSNGWLKPALEAMELSQMMVQGVWAKDSYLRQIPHFSPEVIQRCEDAGVETPFDIMGLEDDERDRLLDMPQSKMGDVANFCNAFPNVEMDFEVQESDDITAGDPVTLVVSLEREGEEDEDEPEGGWGKVCAPLYPKSKTEAWWVVVGDKKKNTLLAIKRVTLQRKTRAKLEFAAPDEVGEHTLELFLMCDSYVGCDQEYAVELMVGAAGSDDESEED</sequence>
<dbReference type="PROSITE" id="PS51192">
    <property type="entry name" value="HELICASE_ATP_BIND_1"/>
    <property type="match status" value="2"/>
</dbReference>
<dbReference type="GO" id="GO:0003678">
    <property type="term" value="F:DNA helicase activity"/>
    <property type="evidence" value="ECO:0007669"/>
    <property type="project" value="TreeGrafter"/>
</dbReference>
<reference evidence="13 14" key="1">
    <citation type="journal article" date="2010" name="Nature">
        <title>The Ectocarpus genome and the independent evolution of multicellularity in brown algae.</title>
        <authorList>
            <person name="Cock J.M."/>
            <person name="Sterck L."/>
            <person name="Rouze P."/>
            <person name="Scornet D."/>
            <person name="Allen A.E."/>
            <person name="Amoutzias G."/>
            <person name="Anthouard V."/>
            <person name="Artiguenave F."/>
            <person name="Aury J.M."/>
            <person name="Badger J.H."/>
            <person name="Beszteri B."/>
            <person name="Billiau K."/>
            <person name="Bonnet E."/>
            <person name="Bothwell J.H."/>
            <person name="Bowler C."/>
            <person name="Boyen C."/>
            <person name="Brownlee C."/>
            <person name="Carrano C.J."/>
            <person name="Charrier B."/>
            <person name="Cho G.Y."/>
            <person name="Coelho S.M."/>
            <person name="Collen J."/>
            <person name="Corre E."/>
            <person name="Da Silva C."/>
            <person name="Delage L."/>
            <person name="Delaroque N."/>
            <person name="Dittami S.M."/>
            <person name="Doulbeau S."/>
            <person name="Elias M."/>
            <person name="Farnham G."/>
            <person name="Gachon C.M."/>
            <person name="Gschloessl B."/>
            <person name="Heesch S."/>
            <person name="Jabbari K."/>
            <person name="Jubin C."/>
            <person name="Kawai H."/>
            <person name="Kimura K."/>
            <person name="Kloareg B."/>
            <person name="Kupper F.C."/>
            <person name="Lang D."/>
            <person name="Le Bail A."/>
            <person name="Leblanc C."/>
            <person name="Lerouge P."/>
            <person name="Lohr M."/>
            <person name="Lopez P.J."/>
            <person name="Martens C."/>
            <person name="Maumus F."/>
            <person name="Michel G."/>
            <person name="Miranda-Saavedra D."/>
            <person name="Morales J."/>
            <person name="Moreau H."/>
            <person name="Motomura T."/>
            <person name="Nagasato C."/>
            <person name="Napoli C.A."/>
            <person name="Nelson D.R."/>
            <person name="Nyvall-Collen P."/>
            <person name="Peters A.F."/>
            <person name="Pommier C."/>
            <person name="Potin P."/>
            <person name="Poulain J."/>
            <person name="Quesneville H."/>
            <person name="Read B."/>
            <person name="Rensing S.A."/>
            <person name="Ritter A."/>
            <person name="Rousvoal S."/>
            <person name="Samanta M."/>
            <person name="Samson G."/>
            <person name="Schroeder D.C."/>
            <person name="Segurens B."/>
            <person name="Strittmatter M."/>
            <person name="Tonon T."/>
            <person name="Tregear J.W."/>
            <person name="Valentin K."/>
            <person name="von Dassow P."/>
            <person name="Yamagishi T."/>
            <person name="Van de Peer Y."/>
            <person name="Wincker P."/>
        </authorList>
    </citation>
    <scope>NUCLEOTIDE SEQUENCE [LARGE SCALE GENOMIC DNA]</scope>
    <source>
        <strain evidence="14">Ec32 / CCAP1310/4</strain>
    </source>
</reference>
<dbReference type="Pfam" id="PF21188">
    <property type="entry name" value="BRR2_plug"/>
    <property type="match status" value="1"/>
</dbReference>
<feature type="region of interest" description="Disordered" evidence="10">
    <location>
        <begin position="189"/>
        <end position="284"/>
    </location>
</feature>
<dbReference type="FunFam" id="3.40.50.300:FF:000062">
    <property type="entry name" value="U5 small nuclear ribonucleoprotein helicase"/>
    <property type="match status" value="1"/>
</dbReference>
<evidence type="ECO:0000256" key="5">
    <source>
        <dbReference type="ARBA" id="ARBA00022801"/>
    </source>
</evidence>
<keyword evidence="8" id="KW-0539">Nucleus</keyword>
<evidence type="ECO:0000256" key="6">
    <source>
        <dbReference type="ARBA" id="ARBA00022806"/>
    </source>
</evidence>
<evidence type="ECO:0000256" key="3">
    <source>
        <dbReference type="ARBA" id="ARBA00022737"/>
    </source>
</evidence>
<evidence type="ECO:0000256" key="8">
    <source>
        <dbReference type="ARBA" id="ARBA00023242"/>
    </source>
</evidence>
<dbReference type="SUPFAM" id="SSF46785">
    <property type="entry name" value="Winged helix' DNA-binding domain"/>
    <property type="match status" value="2"/>
</dbReference>
<name>D8LHW4_ECTSI</name>
<dbReference type="FunFam" id="1.10.10.10:FF:000024">
    <property type="entry name" value="U5 small nuclear ribonucleoprotein helicase"/>
    <property type="match status" value="1"/>
</dbReference>
<dbReference type="FunFam" id="3.40.50.300:FF:000254">
    <property type="entry name" value="U5 small nuclear ribonucleoprotein helicase"/>
    <property type="match status" value="1"/>
</dbReference>
<dbReference type="EMBL" id="FN648376">
    <property type="protein sequence ID" value="CBN74395.1"/>
    <property type="molecule type" value="Genomic_DNA"/>
</dbReference>
<feature type="domain" description="Helicase ATP-binding" evidence="11">
    <location>
        <begin position="537"/>
        <end position="720"/>
    </location>
</feature>
<dbReference type="PIRSF" id="PIRSF039073">
    <property type="entry name" value="BRR2"/>
    <property type="match status" value="1"/>
</dbReference>
<feature type="compositionally biased region" description="Acidic residues" evidence="10">
    <location>
        <begin position="228"/>
        <end position="257"/>
    </location>
</feature>
<dbReference type="FunFam" id="2.60.40.150:FF:000133">
    <property type="entry name" value="Pre-mRNA splicing helicase, putative"/>
    <property type="match status" value="1"/>
</dbReference>
<feature type="compositionally biased region" description="Basic and acidic residues" evidence="10">
    <location>
        <begin position="76"/>
        <end position="85"/>
    </location>
</feature>
<evidence type="ECO:0000256" key="1">
    <source>
        <dbReference type="ARBA" id="ARBA00004123"/>
    </source>
</evidence>
<keyword evidence="14" id="KW-1185">Reference proteome</keyword>
<dbReference type="PROSITE" id="PS51194">
    <property type="entry name" value="HELICASE_CTER"/>
    <property type="match status" value="1"/>
</dbReference>
<evidence type="ECO:0000259" key="12">
    <source>
        <dbReference type="PROSITE" id="PS51194"/>
    </source>
</evidence>
<dbReference type="FunCoup" id="D8LHW4">
    <property type="interactions" value="409"/>
</dbReference>
<dbReference type="FunFam" id="3.40.50.300:FF:000102">
    <property type="entry name" value="RNA helicase, activating signal cointegrator 1"/>
    <property type="match status" value="1"/>
</dbReference>
<dbReference type="GO" id="GO:0000712">
    <property type="term" value="P:resolution of meiotic recombination intermediates"/>
    <property type="evidence" value="ECO:0007669"/>
    <property type="project" value="TreeGrafter"/>
</dbReference>
<dbReference type="Gene3D" id="2.60.40.150">
    <property type="entry name" value="C2 domain"/>
    <property type="match status" value="2"/>
</dbReference>
<feature type="region of interest" description="Disordered" evidence="10">
    <location>
        <begin position="22"/>
        <end position="92"/>
    </location>
</feature>
<organism evidence="13 14">
    <name type="scientific">Ectocarpus siliculosus</name>
    <name type="common">Brown alga</name>
    <name type="synonym">Conferva siliculosa</name>
    <dbReference type="NCBI Taxonomy" id="2880"/>
    <lineage>
        <taxon>Eukaryota</taxon>
        <taxon>Sar</taxon>
        <taxon>Stramenopiles</taxon>
        <taxon>Ochrophyta</taxon>
        <taxon>PX clade</taxon>
        <taxon>Phaeophyceae</taxon>
        <taxon>Ectocarpales</taxon>
        <taxon>Ectocarpaceae</taxon>
        <taxon>Ectocarpus</taxon>
    </lineage>
</organism>
<feature type="compositionally biased region" description="Basic and acidic residues" evidence="10">
    <location>
        <begin position="258"/>
        <end position="269"/>
    </location>
</feature>
<dbReference type="FunFam" id="1.10.150.20:FF:000004">
    <property type="entry name" value="U5 small nuclear ribonucleoprotein helicase"/>
    <property type="match status" value="1"/>
</dbReference>
<dbReference type="InterPro" id="IPR004179">
    <property type="entry name" value="Sec63-dom"/>
</dbReference>
<feature type="domain" description="Helicase C-terminal" evidence="12">
    <location>
        <begin position="731"/>
        <end position="964"/>
    </location>
</feature>
<dbReference type="Proteomes" id="UP000002630">
    <property type="component" value="Linkage Group LG13"/>
</dbReference>
<dbReference type="InterPro" id="IPR048863">
    <property type="entry name" value="BRR2_plug"/>
</dbReference>
<dbReference type="InterPro" id="IPR027417">
    <property type="entry name" value="P-loop_NTPase"/>
</dbReference>
<keyword evidence="3" id="KW-0677">Repeat</keyword>
<dbReference type="Pfam" id="PF18149">
    <property type="entry name" value="Helicase_PWI"/>
    <property type="match status" value="1"/>
</dbReference>
<evidence type="ECO:0000256" key="7">
    <source>
        <dbReference type="ARBA" id="ARBA00022840"/>
    </source>
</evidence>
<comment type="catalytic activity">
    <reaction evidence="9">
        <text>ATP + H2O = ADP + phosphate + H(+)</text>
        <dbReference type="Rhea" id="RHEA:13065"/>
        <dbReference type="ChEBI" id="CHEBI:15377"/>
        <dbReference type="ChEBI" id="CHEBI:15378"/>
        <dbReference type="ChEBI" id="CHEBI:30616"/>
        <dbReference type="ChEBI" id="CHEBI:43474"/>
        <dbReference type="ChEBI" id="CHEBI:456216"/>
        <dbReference type="EC" id="3.6.4.13"/>
    </reaction>
</comment>
<dbReference type="Gene3D" id="3.40.50.300">
    <property type="entry name" value="P-loop containing nucleotide triphosphate hydrolases"/>
    <property type="match status" value="4"/>
</dbReference>
<dbReference type="SUPFAM" id="SSF52540">
    <property type="entry name" value="P-loop containing nucleoside triphosphate hydrolases"/>
    <property type="match status" value="3"/>
</dbReference>
<dbReference type="Gene3D" id="1.10.3380.10">
    <property type="entry name" value="Sec63 N-terminal domain-like domain"/>
    <property type="match status" value="2"/>
</dbReference>
<dbReference type="CDD" id="cd18021">
    <property type="entry name" value="DEXHc_Brr2_2"/>
    <property type="match status" value="1"/>
</dbReference>
<dbReference type="STRING" id="2880.D8LHW4"/>
<dbReference type="Pfam" id="PF23445">
    <property type="entry name" value="WHD_SNRNP200"/>
    <property type="match status" value="2"/>
</dbReference>
<feature type="compositionally biased region" description="Gly residues" evidence="10">
    <location>
        <begin position="419"/>
        <end position="432"/>
    </location>
</feature>
<dbReference type="Pfam" id="PF00270">
    <property type="entry name" value="DEAD"/>
    <property type="match status" value="2"/>
</dbReference>
<dbReference type="FunFam" id="1.10.3380.10:FF:000001">
    <property type="entry name" value="U5 small nuclear ribonucleoprotein helicase"/>
    <property type="match status" value="1"/>
</dbReference>
<dbReference type="OrthoDB" id="5575at2759"/>
<dbReference type="Gene3D" id="1.10.150.20">
    <property type="entry name" value="5' to 3' exonuclease, C-terminal subdomain"/>
    <property type="match status" value="2"/>
</dbReference>
<dbReference type="InterPro" id="IPR035892">
    <property type="entry name" value="C2_domain_sf"/>
</dbReference>
<dbReference type="InterPro" id="IPR014756">
    <property type="entry name" value="Ig_E-set"/>
</dbReference>
<dbReference type="Pfam" id="PF02889">
    <property type="entry name" value="Sec63"/>
    <property type="match status" value="2"/>
</dbReference>
<dbReference type="InterPro" id="IPR036388">
    <property type="entry name" value="WH-like_DNA-bd_sf"/>
</dbReference>
<dbReference type="GO" id="GO:0003724">
    <property type="term" value="F:RNA helicase activity"/>
    <property type="evidence" value="ECO:0007669"/>
    <property type="project" value="UniProtKB-EC"/>
</dbReference>
<dbReference type="SMART" id="SM00973">
    <property type="entry name" value="Sec63"/>
    <property type="match status" value="2"/>
</dbReference>
<dbReference type="SMART" id="SM00490">
    <property type="entry name" value="HELICc"/>
    <property type="match status" value="2"/>
</dbReference>
<dbReference type="InterPro" id="IPR050474">
    <property type="entry name" value="Hel308_SKI2-like"/>
</dbReference>
<evidence type="ECO:0000256" key="9">
    <source>
        <dbReference type="ARBA" id="ARBA00047984"/>
    </source>
</evidence>
<protein>
    <recommendedName>
        <fullName evidence="2">RNA helicase</fullName>
        <ecNumber evidence="2">3.6.4.13</ecNumber>
    </recommendedName>
</protein>
<dbReference type="eggNOG" id="KOG0951">
    <property type="taxonomic scope" value="Eukaryota"/>
</dbReference>
<dbReference type="InterPro" id="IPR014001">
    <property type="entry name" value="Helicase_ATP-bd"/>
</dbReference>
<dbReference type="InterPro" id="IPR057842">
    <property type="entry name" value="WH_MER3"/>
</dbReference>
<dbReference type="GO" id="GO:0005682">
    <property type="term" value="C:U5 snRNP"/>
    <property type="evidence" value="ECO:0007669"/>
    <property type="project" value="UniProtKB-ARBA"/>
</dbReference>
<dbReference type="PANTHER" id="PTHR47961">
    <property type="entry name" value="DNA POLYMERASE THETA, PUTATIVE (AFU_ORTHOLOGUE AFUA_1G05260)-RELATED"/>
    <property type="match status" value="1"/>
</dbReference>
<dbReference type="FunFam" id="3.40.50.300:FF:000368">
    <property type="entry name" value="U5 small nuclear ribonucleoprotein 200 kDa helicase"/>
    <property type="match status" value="1"/>
</dbReference>
<dbReference type="SMART" id="SM00382">
    <property type="entry name" value="AAA"/>
    <property type="match status" value="2"/>
</dbReference>
<dbReference type="InterPro" id="IPR041094">
    <property type="entry name" value="Brr2_helicase_PWI"/>
</dbReference>
<dbReference type="SUPFAM" id="SSF158702">
    <property type="entry name" value="Sec63 N-terminal domain-like"/>
    <property type="match status" value="2"/>
</dbReference>
<keyword evidence="6" id="KW-0347">Helicase</keyword>
<feature type="compositionally biased region" description="Basic and acidic residues" evidence="10">
    <location>
        <begin position="23"/>
        <end position="33"/>
    </location>
</feature>
<feature type="compositionally biased region" description="Acidic residues" evidence="10">
    <location>
        <begin position="270"/>
        <end position="284"/>
    </location>
</feature>
<dbReference type="EC" id="3.6.4.13" evidence="2"/>
<dbReference type="GO" id="GO:0005524">
    <property type="term" value="F:ATP binding"/>
    <property type="evidence" value="ECO:0007669"/>
    <property type="project" value="UniProtKB-KW"/>
</dbReference>
<dbReference type="FunFam" id="2.60.40.150:FF:000004">
    <property type="entry name" value="RNA helicase, activating signal cointegrator 1"/>
    <property type="match status" value="1"/>
</dbReference>
<dbReference type="GO" id="GO:0000393">
    <property type="term" value="P:spliceosomal conformational changes to generate catalytic conformation"/>
    <property type="evidence" value="ECO:0007669"/>
    <property type="project" value="UniProtKB-ARBA"/>
</dbReference>
<evidence type="ECO:0000256" key="10">
    <source>
        <dbReference type="SAM" id="MobiDB-lite"/>
    </source>
</evidence>
<dbReference type="FunFam" id="1.10.10.10:FF:000012">
    <property type="entry name" value="U5 small nuclear ribonucleoprotein helicase"/>
    <property type="match status" value="1"/>
</dbReference>
<accession>D8LHW4</accession>
<comment type="subcellular location">
    <subcellularLocation>
        <location evidence="1">Nucleus</location>
    </subcellularLocation>
</comment>
<feature type="compositionally biased region" description="Basic and acidic residues" evidence="10">
    <location>
        <begin position="49"/>
        <end position="66"/>
    </location>
</feature>
<keyword evidence="5" id="KW-0378">Hydrolase</keyword>
<dbReference type="InParanoid" id="D8LHW4"/>
<dbReference type="GO" id="GO:0016787">
    <property type="term" value="F:hydrolase activity"/>
    <property type="evidence" value="ECO:0007669"/>
    <property type="project" value="UniProtKB-KW"/>
</dbReference>
<keyword evidence="4" id="KW-0547">Nucleotide-binding</keyword>
<dbReference type="Pfam" id="PF00271">
    <property type="entry name" value="Helicase_C"/>
    <property type="match status" value="1"/>
</dbReference>
<feature type="domain" description="Helicase ATP-binding" evidence="11">
    <location>
        <begin position="1385"/>
        <end position="1560"/>
    </location>
</feature>
<evidence type="ECO:0000313" key="13">
    <source>
        <dbReference type="EMBL" id="CBN74395.1"/>
    </source>
</evidence>
<dbReference type="SUPFAM" id="SSF81296">
    <property type="entry name" value="E set domains"/>
    <property type="match status" value="1"/>
</dbReference>
<gene>
    <name evidence="13" type="ORF">Esi_0020_0094</name>
</gene>
<keyword evidence="7" id="KW-0067">ATP-binding</keyword>
<dbReference type="Gene3D" id="1.10.10.10">
    <property type="entry name" value="Winged helix-like DNA-binding domain superfamily/Winged helix DNA-binding domain"/>
    <property type="match status" value="2"/>
</dbReference>
<dbReference type="InterPro" id="IPR003593">
    <property type="entry name" value="AAA+_ATPase"/>
</dbReference>
<dbReference type="EMBL" id="FN649738">
    <property type="protein sequence ID" value="CBN74395.1"/>
    <property type="molecule type" value="Genomic_DNA"/>
</dbReference>
<feature type="region of interest" description="Disordered" evidence="10">
    <location>
        <begin position="417"/>
        <end position="436"/>
    </location>
</feature>
<evidence type="ECO:0000259" key="11">
    <source>
        <dbReference type="PROSITE" id="PS51192"/>
    </source>
</evidence>
<dbReference type="FunFam" id="1.10.150.20:FF:000013">
    <property type="entry name" value="U5 small nuclear ribonucleoprotein kDa helicase"/>
    <property type="match status" value="1"/>
</dbReference>
<dbReference type="SMART" id="SM00487">
    <property type="entry name" value="DEXDc"/>
    <property type="match status" value="2"/>
</dbReference>
<proteinExistence type="predicted"/>
<dbReference type="InterPro" id="IPR001650">
    <property type="entry name" value="Helicase_C-like"/>
</dbReference>
<dbReference type="InterPro" id="IPR036390">
    <property type="entry name" value="WH_DNA-bd_sf"/>
</dbReference>
<evidence type="ECO:0000313" key="14">
    <source>
        <dbReference type="Proteomes" id="UP000002630"/>
    </source>
</evidence>
<dbReference type="PANTHER" id="PTHR47961:SF4">
    <property type="entry name" value="ACTIVATING SIGNAL COINTEGRATOR 1 COMPLEX SUBUNIT 3"/>
    <property type="match status" value="1"/>
</dbReference>
<evidence type="ECO:0000256" key="4">
    <source>
        <dbReference type="ARBA" id="ARBA00022741"/>
    </source>
</evidence>
<dbReference type="OMA" id="MNPKEFN"/>
<dbReference type="InterPro" id="IPR011545">
    <property type="entry name" value="DEAD/DEAH_box_helicase_dom"/>
</dbReference>
<dbReference type="FunFam" id="1.10.3380.10:FF:000002">
    <property type="entry name" value="Activating signal cointegrator 1 complex subunit 3"/>
    <property type="match status" value="1"/>
</dbReference>
<dbReference type="CDD" id="cd18019">
    <property type="entry name" value="DEXHc_Brr2_1"/>
    <property type="match status" value="1"/>
</dbReference>
<dbReference type="GO" id="GO:0003676">
    <property type="term" value="F:nucleic acid binding"/>
    <property type="evidence" value="ECO:0007669"/>
    <property type="project" value="InterPro"/>
</dbReference>
<evidence type="ECO:0000256" key="2">
    <source>
        <dbReference type="ARBA" id="ARBA00012552"/>
    </source>
</evidence>
<dbReference type="CDD" id="cd18795">
    <property type="entry name" value="SF2_C_Ski2"/>
    <property type="match status" value="1"/>
</dbReference>